<gene>
    <name evidence="1" type="ORF">ACFPRC_00905</name>
</gene>
<name>A0ABV9WLF7_9ACTN</name>
<organism evidence="1 2">
    <name type="scientific">Streptomyces lienomycini</name>
    <dbReference type="NCBI Taxonomy" id="284035"/>
    <lineage>
        <taxon>Bacteria</taxon>
        <taxon>Bacillati</taxon>
        <taxon>Actinomycetota</taxon>
        <taxon>Actinomycetes</taxon>
        <taxon>Kitasatosporales</taxon>
        <taxon>Streptomycetaceae</taxon>
        <taxon>Streptomyces</taxon>
    </lineage>
</organism>
<protein>
    <submittedName>
        <fullName evidence="1">DUF488 domain-containing protein</fullName>
    </submittedName>
</protein>
<dbReference type="Pfam" id="PF22752">
    <property type="entry name" value="DUF488-N3i"/>
    <property type="match status" value="1"/>
</dbReference>
<sequence length="121" mass="14368">MAVRVEYRRIYEDPTPQDGKRVLVDRLWPRGMSKEKAELDEWLRDVAPSADLRRWYHHDPERYEEFRRRYFAELEDAGHEAALHRLRDMAAHGKVTLLTATKDADHSEAAALAQWLDRRRG</sequence>
<keyword evidence="2" id="KW-1185">Reference proteome</keyword>
<dbReference type="RefSeq" id="WP_271413706.1">
    <property type="nucleotide sequence ID" value="NZ_BAAATN010000014.1"/>
</dbReference>
<comment type="caution">
    <text evidence="1">The sequence shown here is derived from an EMBL/GenBank/DDBJ whole genome shotgun (WGS) entry which is preliminary data.</text>
</comment>
<evidence type="ECO:0000313" key="1">
    <source>
        <dbReference type="EMBL" id="MFC5013428.1"/>
    </source>
</evidence>
<dbReference type="EMBL" id="JBHSJO010000001">
    <property type="protein sequence ID" value="MFC5013428.1"/>
    <property type="molecule type" value="Genomic_DNA"/>
</dbReference>
<dbReference type="InterPro" id="IPR052552">
    <property type="entry name" value="YeaO-like"/>
</dbReference>
<accession>A0ABV9WLF7</accession>
<dbReference type="PANTHER" id="PTHR36849:SF1">
    <property type="entry name" value="CYTOPLASMIC PROTEIN"/>
    <property type="match status" value="1"/>
</dbReference>
<reference evidence="2" key="1">
    <citation type="journal article" date="2019" name="Int. J. Syst. Evol. Microbiol.">
        <title>The Global Catalogue of Microorganisms (GCM) 10K type strain sequencing project: providing services to taxonomists for standard genome sequencing and annotation.</title>
        <authorList>
            <consortium name="The Broad Institute Genomics Platform"/>
            <consortium name="The Broad Institute Genome Sequencing Center for Infectious Disease"/>
            <person name="Wu L."/>
            <person name="Ma J."/>
        </authorList>
    </citation>
    <scope>NUCLEOTIDE SEQUENCE [LARGE SCALE GENOMIC DNA]</scope>
    <source>
        <strain evidence="2">CGMCC 4.1542</strain>
    </source>
</reference>
<proteinExistence type="predicted"/>
<evidence type="ECO:0000313" key="2">
    <source>
        <dbReference type="Proteomes" id="UP001595855"/>
    </source>
</evidence>
<dbReference type="PANTHER" id="PTHR36849">
    <property type="entry name" value="CYTOPLASMIC PROTEIN-RELATED"/>
    <property type="match status" value="1"/>
</dbReference>
<dbReference type="Proteomes" id="UP001595855">
    <property type="component" value="Unassembled WGS sequence"/>
</dbReference>